<reference evidence="2" key="1">
    <citation type="journal article" date="2020" name="mSystems">
        <title>Genome- and Community-Level Interaction Insights into Carbon Utilization and Element Cycling Functions of Hydrothermarchaeota in Hydrothermal Sediment.</title>
        <authorList>
            <person name="Zhou Z."/>
            <person name="Liu Y."/>
            <person name="Xu W."/>
            <person name="Pan J."/>
            <person name="Luo Z.H."/>
            <person name="Li M."/>
        </authorList>
    </citation>
    <scope>NUCLEOTIDE SEQUENCE [LARGE SCALE GENOMIC DNA]</scope>
    <source>
        <strain evidence="2">SpSt-243</strain>
    </source>
</reference>
<evidence type="ECO:0008006" key="3">
    <source>
        <dbReference type="Google" id="ProtNLM"/>
    </source>
</evidence>
<name>A0A7C1TA50_9HYPH</name>
<dbReference type="EMBL" id="DSKI01000595">
    <property type="protein sequence ID" value="HEB44327.1"/>
    <property type="molecule type" value="Genomic_DNA"/>
</dbReference>
<proteinExistence type="predicted"/>
<gene>
    <name evidence="2" type="ORF">ENP70_11685</name>
</gene>
<feature type="transmembrane region" description="Helical" evidence="1">
    <location>
        <begin position="20"/>
        <end position="39"/>
    </location>
</feature>
<accession>A0A7C1TA50</accession>
<keyword evidence="1" id="KW-0472">Membrane</keyword>
<sequence length="136" mass="14636">MTRHDVSKSADPIRPHWVEWLTGLASTTIVVAMIGWMAFEAMTNADRPPEIAAQILTIDPLPSGWRVMIEVRNSGDQAAAAVEIKGSLLDGTTTIEEAGMTFDYVAAGSTSRGGLVFVNDPSLHRLQIVPSGFTEP</sequence>
<dbReference type="AlphaFoldDB" id="A0A7C1TA50"/>
<protein>
    <recommendedName>
        <fullName evidence="3">TIGR02588 family protein</fullName>
    </recommendedName>
</protein>
<evidence type="ECO:0000313" key="2">
    <source>
        <dbReference type="EMBL" id="HEB44327.1"/>
    </source>
</evidence>
<comment type="caution">
    <text evidence="2">The sequence shown here is derived from an EMBL/GenBank/DDBJ whole genome shotgun (WGS) entry which is preliminary data.</text>
</comment>
<keyword evidence="1" id="KW-0812">Transmembrane</keyword>
<keyword evidence="1" id="KW-1133">Transmembrane helix</keyword>
<evidence type="ECO:0000256" key="1">
    <source>
        <dbReference type="SAM" id="Phobius"/>
    </source>
</evidence>
<organism evidence="2">
    <name type="scientific">Agrobacterium albertimagni</name>
    <dbReference type="NCBI Taxonomy" id="147266"/>
    <lineage>
        <taxon>Bacteria</taxon>
        <taxon>Pseudomonadati</taxon>
        <taxon>Pseudomonadota</taxon>
        <taxon>Alphaproteobacteria</taxon>
        <taxon>Hyphomicrobiales</taxon>
        <taxon>Rhizobiaceae</taxon>
        <taxon>Rhizobium/Agrobacterium group</taxon>
        <taxon>Agrobacterium</taxon>
    </lineage>
</organism>